<accession>F2UMC7</accession>
<dbReference type="OrthoDB" id="5527234at2759"/>
<evidence type="ECO:0000313" key="4">
    <source>
        <dbReference type="Proteomes" id="UP000007799"/>
    </source>
</evidence>
<protein>
    <recommendedName>
        <fullName evidence="5">CEP76 C2 domain-containing protein</fullName>
    </recommendedName>
</protein>
<gene>
    <name evidence="3" type="ORF">PTSG_09340</name>
</gene>
<dbReference type="InterPro" id="IPR052299">
    <property type="entry name" value="CEP76"/>
</dbReference>
<dbReference type="FunCoup" id="F2UMC7">
    <property type="interactions" value="465"/>
</dbReference>
<dbReference type="InterPro" id="IPR056288">
    <property type="entry name" value="CEP76_C"/>
</dbReference>
<dbReference type="Pfam" id="PF24652">
    <property type="entry name" value="CEP76_C"/>
    <property type="match status" value="1"/>
</dbReference>
<proteinExistence type="predicted"/>
<dbReference type="KEGG" id="sre:PTSG_09340"/>
<dbReference type="RefSeq" id="XP_004989599.1">
    <property type="nucleotide sequence ID" value="XM_004989542.1"/>
</dbReference>
<dbReference type="AlphaFoldDB" id="F2UMC7"/>
<dbReference type="PANTHER" id="PTHR46436:SF1">
    <property type="entry name" value="CENTROSOMAL PROTEIN OF 76 KDA"/>
    <property type="match status" value="1"/>
</dbReference>
<sequence>MHAPKEVIASHHLDWRPLVLESHMNGRVRSKAVKVNGVGASAQLPAGVVHIGVDVTPSSLVNFDAEQVATSLTSEAEARLLLERQFVLLAQRWWDEYAAIRPSHRRRLVKLFASDENATRKPVCVCLQRVKPGRALETPREAARFVSLLPYQRREMSGGLDTGAAVRWEQWSSTHAFLCAGQGDVEDHALLLVGLLLEFGLNAFICLGTKQCEEEGDDDEQFTGESAYAWAMVPADDGIIWFWDPITGKQHQHWRVHDHQRFGEQPNHPFVTVDCVFNETLFAANAQPSNHVQDCSFDLSNESDWKRLSSDVVLDLRQHHAASQPITLQSIPLDVHAASEMLEREFRALIKEEFKAAIKHMIPTGHSFKGFPFEMRTLNAGEALRECMSSFVGQDILDAHGDQVWHAVRCRVYTYPENVIVVWMMLACRYLTVST</sequence>
<keyword evidence="4" id="KW-1185">Reference proteome</keyword>
<feature type="domain" description="CEP76/DRC7 peptidase-like" evidence="2">
    <location>
        <begin position="169"/>
        <end position="308"/>
    </location>
</feature>
<evidence type="ECO:0008006" key="5">
    <source>
        <dbReference type="Google" id="ProtNLM"/>
    </source>
</evidence>
<dbReference type="Proteomes" id="UP000007799">
    <property type="component" value="Unassembled WGS sequence"/>
</dbReference>
<dbReference type="InParanoid" id="F2UMC7"/>
<organism evidence="3 4">
    <name type="scientific">Salpingoeca rosetta (strain ATCC 50818 / BSB-021)</name>
    <dbReference type="NCBI Taxonomy" id="946362"/>
    <lineage>
        <taxon>Eukaryota</taxon>
        <taxon>Choanoflagellata</taxon>
        <taxon>Craspedida</taxon>
        <taxon>Salpingoecidae</taxon>
        <taxon>Salpingoeca</taxon>
    </lineage>
</organism>
<reference evidence="3" key="1">
    <citation type="submission" date="2009-08" db="EMBL/GenBank/DDBJ databases">
        <title>Annotation of Salpingoeca rosetta.</title>
        <authorList>
            <consortium name="The Broad Institute Genome Sequencing Platform"/>
            <person name="Russ C."/>
            <person name="Cuomo C."/>
            <person name="Burger G."/>
            <person name="Gray M.W."/>
            <person name="Holland P.W.H."/>
            <person name="King N."/>
            <person name="Lang F.B.F."/>
            <person name="Roger A.J."/>
            <person name="Ruiz-Trillo I."/>
            <person name="Young S.K."/>
            <person name="Zeng Q."/>
            <person name="Gargeya S."/>
            <person name="Alvarado L."/>
            <person name="Berlin A."/>
            <person name="Chapman S.B."/>
            <person name="Chen Z."/>
            <person name="Freedman E."/>
            <person name="Gellesch M."/>
            <person name="Goldberg J."/>
            <person name="Griggs A."/>
            <person name="Gujja S."/>
            <person name="Heilman E."/>
            <person name="Heiman D."/>
            <person name="Howarth C."/>
            <person name="Mehta T."/>
            <person name="Neiman D."/>
            <person name="Pearson M."/>
            <person name="Roberts A."/>
            <person name="Saif S."/>
            <person name="Shea T."/>
            <person name="Shenoy N."/>
            <person name="Sisk P."/>
            <person name="Stolte C."/>
            <person name="Sykes S."/>
            <person name="White J."/>
            <person name="Yandava C."/>
            <person name="Haas B."/>
            <person name="Nusbaum C."/>
            <person name="Birren B."/>
        </authorList>
    </citation>
    <scope>NUCLEOTIDE SEQUENCE</scope>
    <source>
        <strain evidence="3">ATCC 50818</strain>
    </source>
</reference>
<dbReference type="STRING" id="946362.F2UMC7"/>
<dbReference type="Pfam" id="PF24656">
    <property type="entry name" value="CEPT76_peptidase"/>
    <property type="match status" value="1"/>
</dbReference>
<dbReference type="PANTHER" id="PTHR46436">
    <property type="entry name" value="CENTROSOMAL PROTEIN OF 76 KDA"/>
    <property type="match status" value="1"/>
</dbReference>
<dbReference type="OMA" id="TMHADEL"/>
<evidence type="ECO:0000313" key="3">
    <source>
        <dbReference type="EMBL" id="EGD78276.1"/>
    </source>
</evidence>
<dbReference type="GeneID" id="16070149"/>
<evidence type="ECO:0000259" key="1">
    <source>
        <dbReference type="Pfam" id="PF24652"/>
    </source>
</evidence>
<evidence type="ECO:0000259" key="2">
    <source>
        <dbReference type="Pfam" id="PF24656"/>
    </source>
</evidence>
<dbReference type="EMBL" id="GL832982">
    <property type="protein sequence ID" value="EGD78276.1"/>
    <property type="molecule type" value="Genomic_DNA"/>
</dbReference>
<dbReference type="Gene3D" id="3.10.620.30">
    <property type="match status" value="1"/>
</dbReference>
<dbReference type="InterPro" id="IPR056290">
    <property type="entry name" value="CEPT76/DRC7_peptidase-like_dom"/>
</dbReference>
<dbReference type="eggNOG" id="ENOG502QQEI">
    <property type="taxonomic scope" value="Eukaryota"/>
</dbReference>
<feature type="domain" description="Centrosomal protein of 76 kDa C-terminal" evidence="1">
    <location>
        <begin position="347"/>
        <end position="430"/>
    </location>
</feature>
<name>F2UMC7_SALR5</name>